<feature type="transmembrane region" description="Helical" evidence="7">
    <location>
        <begin position="12"/>
        <end position="32"/>
    </location>
</feature>
<keyword evidence="3" id="KW-1003">Cell membrane</keyword>
<dbReference type="Pfam" id="PF01914">
    <property type="entry name" value="MarC"/>
    <property type="match status" value="1"/>
</dbReference>
<evidence type="ECO:0000313" key="9">
    <source>
        <dbReference type="Proteomes" id="UP000075359"/>
    </source>
</evidence>
<evidence type="ECO:0000256" key="7">
    <source>
        <dbReference type="RuleBase" id="RU362048"/>
    </source>
</evidence>
<evidence type="ECO:0000256" key="2">
    <source>
        <dbReference type="ARBA" id="ARBA00009784"/>
    </source>
</evidence>
<organism evidence="8 9">
    <name type="scientific">Sulfurovum riftiae</name>
    <dbReference type="NCBI Taxonomy" id="1630136"/>
    <lineage>
        <taxon>Bacteria</taxon>
        <taxon>Pseudomonadati</taxon>
        <taxon>Campylobacterota</taxon>
        <taxon>Epsilonproteobacteria</taxon>
        <taxon>Campylobacterales</taxon>
        <taxon>Sulfurovaceae</taxon>
        <taxon>Sulfurovum</taxon>
    </lineage>
</organism>
<dbReference type="NCBIfam" id="TIGR00427">
    <property type="entry name" value="NAAT family transporter"/>
    <property type="match status" value="1"/>
</dbReference>
<dbReference type="EMBL" id="LNKT01000001">
    <property type="protein sequence ID" value="KYJ87703.1"/>
    <property type="molecule type" value="Genomic_DNA"/>
</dbReference>
<evidence type="ECO:0000256" key="6">
    <source>
        <dbReference type="ARBA" id="ARBA00023136"/>
    </source>
</evidence>
<evidence type="ECO:0000256" key="5">
    <source>
        <dbReference type="ARBA" id="ARBA00022989"/>
    </source>
</evidence>
<dbReference type="AlphaFoldDB" id="A0A151CKB5"/>
<evidence type="ECO:0000256" key="1">
    <source>
        <dbReference type="ARBA" id="ARBA00004651"/>
    </source>
</evidence>
<comment type="caution">
    <text evidence="8">The sequence shown here is derived from an EMBL/GenBank/DDBJ whole genome shotgun (WGS) entry which is preliminary data.</text>
</comment>
<comment type="subcellular location">
    <subcellularLocation>
        <location evidence="1 7">Cell membrane</location>
        <topology evidence="1 7">Multi-pass membrane protein</topology>
    </subcellularLocation>
</comment>
<accession>A0A151CKB5</accession>
<keyword evidence="4 7" id="KW-0812">Transmembrane</keyword>
<dbReference type="RefSeq" id="WP_067328759.1">
    <property type="nucleotide sequence ID" value="NZ_LNKT01000001.1"/>
</dbReference>
<reference evidence="8 9" key="1">
    <citation type="submission" date="2015-11" db="EMBL/GenBank/DDBJ databases">
        <title>Draft genome of Sulfurovum riftiae 1812E, a member of the Epsilonproteobacteria isolated from the tube of the deep-sea hydrothermal vent tubewom Riftia pachyptila.</title>
        <authorList>
            <person name="Vetriani C."/>
            <person name="Giovannelli D."/>
        </authorList>
    </citation>
    <scope>NUCLEOTIDE SEQUENCE [LARGE SCALE GENOMIC DNA]</scope>
    <source>
        <strain evidence="8 9">1812E</strain>
    </source>
</reference>
<dbReference type="STRING" id="1630136.AS592_11460"/>
<dbReference type="PANTHER" id="PTHR33508:SF1">
    <property type="entry name" value="UPF0056 MEMBRANE PROTEIN YHCE"/>
    <property type="match status" value="1"/>
</dbReference>
<dbReference type="Proteomes" id="UP000075359">
    <property type="component" value="Unassembled WGS sequence"/>
</dbReference>
<gene>
    <name evidence="8" type="ORF">AS592_11460</name>
</gene>
<feature type="transmembrane region" description="Helical" evidence="7">
    <location>
        <begin position="44"/>
        <end position="63"/>
    </location>
</feature>
<feature type="transmembrane region" description="Helical" evidence="7">
    <location>
        <begin position="154"/>
        <end position="172"/>
    </location>
</feature>
<keyword evidence="5 7" id="KW-1133">Transmembrane helix</keyword>
<dbReference type="OrthoDB" id="21094at2"/>
<dbReference type="GO" id="GO:0005886">
    <property type="term" value="C:plasma membrane"/>
    <property type="evidence" value="ECO:0007669"/>
    <property type="project" value="UniProtKB-SubCell"/>
</dbReference>
<dbReference type="InterPro" id="IPR002771">
    <property type="entry name" value="Multi_antbiot-R_MarC"/>
</dbReference>
<keyword evidence="6 7" id="KW-0472">Membrane</keyword>
<feature type="transmembrane region" description="Helical" evidence="7">
    <location>
        <begin position="69"/>
        <end position="93"/>
    </location>
</feature>
<keyword evidence="9" id="KW-1185">Reference proteome</keyword>
<name>A0A151CKB5_9BACT</name>
<evidence type="ECO:0000256" key="4">
    <source>
        <dbReference type="ARBA" id="ARBA00022692"/>
    </source>
</evidence>
<proteinExistence type="inferred from homology"/>
<protein>
    <recommendedName>
        <fullName evidence="7">UPF0056 membrane protein</fullName>
    </recommendedName>
</protein>
<comment type="similarity">
    <text evidence="2 7">Belongs to the UPF0056 (MarC) family.</text>
</comment>
<dbReference type="PANTHER" id="PTHR33508">
    <property type="entry name" value="UPF0056 MEMBRANE PROTEIN YHCE"/>
    <property type="match status" value="1"/>
</dbReference>
<feature type="transmembrane region" description="Helical" evidence="7">
    <location>
        <begin position="118"/>
        <end position="142"/>
    </location>
</feature>
<evidence type="ECO:0000256" key="3">
    <source>
        <dbReference type="ARBA" id="ARBA00022475"/>
    </source>
</evidence>
<evidence type="ECO:0000313" key="8">
    <source>
        <dbReference type="EMBL" id="KYJ87703.1"/>
    </source>
</evidence>
<sequence>MEGLGNLEFVKTYVGIVALMNPLGAIPVLIGLCSGKPDVVCKGIPKVTATAILIILLVSVWMGEFILKLFGISIEAFQTGGGILILLMAIHMLQAKQDSVKQTEGEKKELSEAEIKSMMSIAVVPMAIPLMAGPGTISFSIIQGAEVASMTGGRLILSVVILLAALLAWFTLAMAEPIGKKLGETGLNIATRLMGMLLAAIGVQMIAHGLVKLLPGLAG</sequence>
<feature type="transmembrane region" description="Helical" evidence="7">
    <location>
        <begin position="193"/>
        <end position="211"/>
    </location>
</feature>